<organism evidence="2 3">
    <name type="scientific">Collybia nuda</name>
    <dbReference type="NCBI Taxonomy" id="64659"/>
    <lineage>
        <taxon>Eukaryota</taxon>
        <taxon>Fungi</taxon>
        <taxon>Dikarya</taxon>
        <taxon>Basidiomycota</taxon>
        <taxon>Agaricomycotina</taxon>
        <taxon>Agaricomycetes</taxon>
        <taxon>Agaricomycetidae</taxon>
        <taxon>Agaricales</taxon>
        <taxon>Tricholomatineae</taxon>
        <taxon>Clitocybaceae</taxon>
        <taxon>Collybia</taxon>
    </lineage>
</organism>
<dbReference type="SUPFAM" id="SSF51735">
    <property type="entry name" value="NAD(P)-binding Rossmann-fold domains"/>
    <property type="match status" value="1"/>
</dbReference>
<dbReference type="PANTHER" id="PTHR43157:SF31">
    <property type="entry name" value="PHOSPHATIDYLINOSITOL-GLYCAN BIOSYNTHESIS CLASS F PROTEIN"/>
    <property type="match status" value="1"/>
</dbReference>
<dbReference type="GO" id="GO:0016491">
    <property type="term" value="F:oxidoreductase activity"/>
    <property type="evidence" value="ECO:0007669"/>
    <property type="project" value="UniProtKB-KW"/>
</dbReference>
<gene>
    <name evidence="2" type="ORF">BDZ94DRAFT_1311425</name>
</gene>
<dbReference type="Pfam" id="PF00106">
    <property type="entry name" value="adh_short"/>
    <property type="match status" value="1"/>
</dbReference>
<evidence type="ECO:0000256" key="1">
    <source>
        <dbReference type="ARBA" id="ARBA00023002"/>
    </source>
</evidence>
<dbReference type="PRINTS" id="PR00081">
    <property type="entry name" value="GDHRDH"/>
</dbReference>
<keyword evidence="1" id="KW-0560">Oxidoreductase</keyword>
<evidence type="ECO:0000313" key="3">
    <source>
        <dbReference type="Proteomes" id="UP000807353"/>
    </source>
</evidence>
<dbReference type="InterPro" id="IPR036291">
    <property type="entry name" value="NAD(P)-bd_dom_sf"/>
</dbReference>
<comment type="caution">
    <text evidence="2">The sequence shown here is derived from an EMBL/GenBank/DDBJ whole genome shotgun (WGS) entry which is preliminary data.</text>
</comment>
<proteinExistence type="predicted"/>
<reference evidence="2" key="1">
    <citation type="submission" date="2020-11" db="EMBL/GenBank/DDBJ databases">
        <authorList>
            <consortium name="DOE Joint Genome Institute"/>
            <person name="Ahrendt S."/>
            <person name="Riley R."/>
            <person name="Andreopoulos W."/>
            <person name="Labutti K."/>
            <person name="Pangilinan J."/>
            <person name="Ruiz-Duenas F.J."/>
            <person name="Barrasa J.M."/>
            <person name="Sanchez-Garcia M."/>
            <person name="Camarero S."/>
            <person name="Miyauchi S."/>
            <person name="Serrano A."/>
            <person name="Linde D."/>
            <person name="Babiker R."/>
            <person name="Drula E."/>
            <person name="Ayuso-Fernandez I."/>
            <person name="Pacheco R."/>
            <person name="Padilla G."/>
            <person name="Ferreira P."/>
            <person name="Barriuso J."/>
            <person name="Kellner H."/>
            <person name="Castanera R."/>
            <person name="Alfaro M."/>
            <person name="Ramirez L."/>
            <person name="Pisabarro A.G."/>
            <person name="Kuo A."/>
            <person name="Tritt A."/>
            <person name="Lipzen A."/>
            <person name="He G."/>
            <person name="Yan M."/>
            <person name="Ng V."/>
            <person name="Cullen D."/>
            <person name="Martin F."/>
            <person name="Rosso M.-N."/>
            <person name="Henrissat B."/>
            <person name="Hibbett D."/>
            <person name="Martinez A.T."/>
            <person name="Grigoriev I.V."/>
        </authorList>
    </citation>
    <scope>NUCLEOTIDE SEQUENCE</scope>
    <source>
        <strain evidence="2">CBS 247.69</strain>
    </source>
</reference>
<dbReference type="Proteomes" id="UP000807353">
    <property type="component" value="Unassembled WGS sequence"/>
</dbReference>
<dbReference type="EMBL" id="MU150297">
    <property type="protein sequence ID" value="KAF9460539.1"/>
    <property type="molecule type" value="Genomic_DNA"/>
</dbReference>
<accession>A0A9P6CH34</accession>
<dbReference type="InterPro" id="IPR002347">
    <property type="entry name" value="SDR_fam"/>
</dbReference>
<dbReference type="Gene3D" id="3.40.50.720">
    <property type="entry name" value="NAD(P)-binding Rossmann-like Domain"/>
    <property type="match status" value="1"/>
</dbReference>
<protein>
    <submittedName>
        <fullName evidence="2">Short-chain dehydrogenase</fullName>
    </submittedName>
</protein>
<evidence type="ECO:0000313" key="2">
    <source>
        <dbReference type="EMBL" id="KAF9460539.1"/>
    </source>
</evidence>
<keyword evidence="3" id="KW-1185">Reference proteome</keyword>
<dbReference type="AlphaFoldDB" id="A0A9P6CH34"/>
<dbReference type="PANTHER" id="PTHR43157">
    <property type="entry name" value="PHOSPHATIDYLINOSITOL-GLYCAN BIOSYNTHESIS CLASS F PROTEIN-RELATED"/>
    <property type="match status" value="1"/>
</dbReference>
<dbReference type="OrthoDB" id="542013at2759"/>
<sequence>MARLTFLDFVREQRRAVPPVAATDLARKTVMVVGANTGLGFEASKHFARMNPMRLIMACRNPTKGEAAVERLREETGFEPVELWIIDLANFSSVSEFSRKFEDDGGRLDILVQNAGIATFDYQETSDGWESTIQVNNLSLPLLALLLLPRMVETGREHGTIPRLVVVASGVHHWANLEKAVLKSGDILRTLKSWLIATLIQNYLTYYLYALSNFNDRLPKIPGTVIVTGVNPGYCYSELRRNFSRIQVLVDWVMEHLLAHTAEEGSRQLVWASVGGADAEGDLRGAYISRSEVHKVSDFVFTRDGMTAQDNIWDEIVKVLVRLDPKVQRTIDEYLVNT</sequence>
<name>A0A9P6CH34_9AGAR</name>